<evidence type="ECO:0000256" key="2">
    <source>
        <dbReference type="HAMAP-Rule" id="MF_01103"/>
    </source>
</evidence>
<dbReference type="EMBL" id="CP102453">
    <property type="protein sequence ID" value="UUX35322.1"/>
    <property type="molecule type" value="Genomic_DNA"/>
</dbReference>
<sequence>MHMELILDGINYFAQKEKFYGLDDREKELRAELREEYLRLFRMAFSDQIEHVKVVDPEGTDVTPAKMKAIQRGKQIHGRHLEAKESSIVSADPSVVDLVAKAQAFLDACDEQADVEAEVEKLDVEADEDC</sequence>
<dbReference type="PANTHER" id="PTHR37300">
    <property type="entry name" value="UPF0291 PROTEIN CBO2609/CLC_2481"/>
    <property type="match status" value="1"/>
</dbReference>
<dbReference type="PANTHER" id="PTHR37300:SF1">
    <property type="entry name" value="UPF0291 PROTEIN YNZC"/>
    <property type="match status" value="1"/>
</dbReference>
<dbReference type="Pfam" id="PF05979">
    <property type="entry name" value="DUF896"/>
    <property type="match status" value="1"/>
</dbReference>
<evidence type="ECO:0000313" key="3">
    <source>
        <dbReference type="EMBL" id="UUX35322.1"/>
    </source>
</evidence>
<protein>
    <recommendedName>
        <fullName evidence="2">UPF0291 protein NRE15_06670</fullName>
    </recommendedName>
</protein>
<reference evidence="3 4" key="1">
    <citation type="submission" date="2022-08" db="EMBL/GenBank/DDBJ databases">
        <title>Aerococcaceae sp. nov isolated from spoiled eye mask.</title>
        <authorList>
            <person name="Zhou G."/>
            <person name="Xie X.-B."/>
            <person name="Shi Q.-S."/>
            <person name="Wang Y.-S."/>
            <person name="Wen X."/>
            <person name="Peng H."/>
            <person name="Yang X.-J."/>
            <person name="Tao H.-B."/>
            <person name="Huang X.-M."/>
        </authorList>
    </citation>
    <scope>NUCLEOTIDE SEQUENCE [LARGE SCALE GENOMIC DNA]</scope>
    <source>
        <strain evidence="4">DM20194951</strain>
    </source>
</reference>
<proteinExistence type="inferred from homology"/>
<comment type="similarity">
    <text evidence="2">Belongs to the UPF0291 family.</text>
</comment>
<dbReference type="HAMAP" id="MF_01103">
    <property type="entry name" value="UPF0291"/>
    <property type="match status" value="1"/>
</dbReference>
<evidence type="ECO:0000256" key="1">
    <source>
        <dbReference type="ARBA" id="ARBA00022490"/>
    </source>
</evidence>
<keyword evidence="1 2" id="KW-0963">Cytoplasm</keyword>
<dbReference type="Gene3D" id="1.10.287.540">
    <property type="entry name" value="Helix hairpin bin"/>
    <property type="match status" value="1"/>
</dbReference>
<dbReference type="InterPro" id="IPR009242">
    <property type="entry name" value="DUF896"/>
</dbReference>
<organism evidence="3 4">
    <name type="scientific">Fundicoccus culcitae</name>
    <dbReference type="NCBI Taxonomy" id="2969821"/>
    <lineage>
        <taxon>Bacteria</taxon>
        <taxon>Bacillati</taxon>
        <taxon>Bacillota</taxon>
        <taxon>Bacilli</taxon>
        <taxon>Lactobacillales</taxon>
        <taxon>Aerococcaceae</taxon>
        <taxon>Fundicoccus</taxon>
    </lineage>
</organism>
<keyword evidence="4" id="KW-1185">Reference proteome</keyword>
<dbReference type="SUPFAM" id="SSF158221">
    <property type="entry name" value="YnzC-like"/>
    <property type="match status" value="1"/>
</dbReference>
<dbReference type="RefSeq" id="WP_313794811.1">
    <property type="nucleotide sequence ID" value="NZ_CP102453.1"/>
</dbReference>
<name>A0ABY5P9A1_9LACT</name>
<accession>A0ABY5P9A1</accession>
<dbReference type="Proteomes" id="UP001315967">
    <property type="component" value="Chromosome"/>
</dbReference>
<gene>
    <name evidence="3" type="ORF">NRE15_06670</name>
</gene>
<comment type="subcellular location">
    <subcellularLocation>
        <location evidence="2">Cytoplasm</location>
    </subcellularLocation>
</comment>
<evidence type="ECO:0000313" key="4">
    <source>
        <dbReference type="Proteomes" id="UP001315967"/>
    </source>
</evidence>